<evidence type="ECO:0000313" key="1">
    <source>
        <dbReference type="EMBL" id="AGP79946.1"/>
    </source>
</evidence>
<proteinExistence type="predicted"/>
<name>S5ALS9_9ALTE</name>
<gene>
    <name evidence="1" type="ORF">I633_22631</name>
</gene>
<dbReference type="Proteomes" id="UP000014909">
    <property type="component" value="Plasmid unnamed"/>
</dbReference>
<dbReference type="BioCyc" id="AMAC1300253:G12YX-3593-MONOMER"/>
<protein>
    <submittedName>
        <fullName evidence="1">Uncharacterized protein</fullName>
    </submittedName>
</protein>
<evidence type="ECO:0000313" key="2">
    <source>
        <dbReference type="Proteomes" id="UP000014909"/>
    </source>
</evidence>
<reference evidence="1 2" key="1">
    <citation type="journal article" date="2013" name="Genome Biol. Evol.">
        <title>Genomic Diversity of "Deep Ecotype" Alteromonas macleodii Isolates: Evidence for Pan-Mediterranean Clonal Frames.</title>
        <authorList>
            <person name="Lopez-Perez M."/>
            <person name="Gonzaga A."/>
            <person name="Rodriguez-Valera F."/>
        </authorList>
    </citation>
    <scope>NUCLEOTIDE SEQUENCE [LARGE SCALE GENOMIC DNA]</scope>
    <source>
        <strain evidence="2">'English Channel 615'</strain>
        <plasmid evidence="2">Plasmid</plasmid>
    </source>
</reference>
<accession>S5ALS9</accession>
<dbReference type="PATRIC" id="fig|1300253.3.peg.4712"/>
<dbReference type="EMBL" id="CP004847">
    <property type="protein sequence ID" value="AGP79946.1"/>
    <property type="molecule type" value="Genomic_DNA"/>
</dbReference>
<dbReference type="KEGG" id="amh:I633_22631"/>
<geneLocation type="plasmid" evidence="1">
    <name>unnamed</name>
</geneLocation>
<dbReference type="HOGENOM" id="CLU_2802935_0_0_6"/>
<dbReference type="AlphaFoldDB" id="S5ALS9"/>
<keyword evidence="1" id="KW-0614">Plasmid</keyword>
<sequence length="72" mass="7864">MSSLKTKLWNLGVSAEDLDSIVDDGASQIASRVNKEGMSAQLRFLQEQCQMSEEDIIKAVQDSISALDSICD</sequence>
<organism evidence="1 2">
    <name type="scientific">Alteromonas mediterranea 615</name>
    <dbReference type="NCBI Taxonomy" id="1300253"/>
    <lineage>
        <taxon>Bacteria</taxon>
        <taxon>Pseudomonadati</taxon>
        <taxon>Pseudomonadota</taxon>
        <taxon>Gammaproteobacteria</taxon>
        <taxon>Alteromonadales</taxon>
        <taxon>Alteromonadaceae</taxon>
        <taxon>Alteromonas/Salinimonas group</taxon>
        <taxon>Alteromonas</taxon>
    </lineage>
</organism>